<sequence length="39" mass="4231">MVSFGAVISPENPGFSIVSGYSRYPVSTPVIYITEDNHV</sequence>
<organism evidence="1 2">
    <name type="scientific">Coleofasciculus chthonoplastes PCC 7420</name>
    <dbReference type="NCBI Taxonomy" id="118168"/>
    <lineage>
        <taxon>Bacteria</taxon>
        <taxon>Bacillati</taxon>
        <taxon>Cyanobacteriota</taxon>
        <taxon>Cyanophyceae</taxon>
        <taxon>Coleofasciculales</taxon>
        <taxon>Coleofasciculaceae</taxon>
        <taxon>Coleofasciculus</taxon>
    </lineage>
</organism>
<keyword evidence="2" id="KW-1185">Reference proteome</keyword>
<reference evidence="1 2" key="1">
    <citation type="submission" date="2008-07" db="EMBL/GenBank/DDBJ databases">
        <authorList>
            <person name="Tandeau de Marsac N."/>
            <person name="Ferriera S."/>
            <person name="Johnson J."/>
            <person name="Kravitz S."/>
            <person name="Beeson K."/>
            <person name="Sutton G."/>
            <person name="Rogers Y.-H."/>
            <person name="Friedman R."/>
            <person name="Frazier M."/>
            <person name="Venter J.C."/>
        </authorList>
    </citation>
    <scope>NUCLEOTIDE SEQUENCE [LARGE SCALE GENOMIC DNA]</scope>
    <source>
        <strain evidence="1 2">PCC 7420</strain>
    </source>
</reference>
<dbReference type="STRING" id="118168.MC7420_1173"/>
<evidence type="ECO:0000313" key="1">
    <source>
        <dbReference type="EMBL" id="EDX73377.1"/>
    </source>
</evidence>
<name>B4VXG4_9CYAN</name>
<proteinExistence type="predicted"/>
<evidence type="ECO:0000313" key="2">
    <source>
        <dbReference type="Proteomes" id="UP000003835"/>
    </source>
</evidence>
<accession>B4VXG4</accession>
<dbReference type="HOGENOM" id="CLU_3307868_0_0_3"/>
<dbReference type="EMBL" id="DS989858">
    <property type="protein sequence ID" value="EDX73377.1"/>
    <property type="molecule type" value="Genomic_DNA"/>
</dbReference>
<dbReference type="AlphaFoldDB" id="B4VXG4"/>
<dbReference type="Proteomes" id="UP000003835">
    <property type="component" value="Unassembled WGS sequence"/>
</dbReference>
<protein>
    <submittedName>
        <fullName evidence="1">Uncharacterized protein</fullName>
    </submittedName>
</protein>
<gene>
    <name evidence="1" type="ORF">MC7420_1173</name>
</gene>